<proteinExistence type="inferred from homology"/>
<dbReference type="GO" id="GO:0006935">
    <property type="term" value="P:chemotaxis"/>
    <property type="evidence" value="ECO:0007669"/>
    <property type="project" value="InterPro"/>
</dbReference>
<dbReference type="InterPro" id="IPR004090">
    <property type="entry name" value="Chemotax_Me-accpt_rcpt"/>
</dbReference>
<dbReference type="GO" id="GO:0007165">
    <property type="term" value="P:signal transduction"/>
    <property type="evidence" value="ECO:0007669"/>
    <property type="project" value="UniProtKB-KW"/>
</dbReference>
<reference evidence="11" key="1">
    <citation type="journal article" date="2014" name="Int. J. Syst. Evol. Microbiol.">
        <title>Complete genome sequence of Corynebacterium casei LMG S-19264T (=DSM 44701T), isolated from a smear-ripened cheese.</title>
        <authorList>
            <consortium name="US DOE Joint Genome Institute (JGI-PGF)"/>
            <person name="Walter F."/>
            <person name="Albersmeier A."/>
            <person name="Kalinowski J."/>
            <person name="Ruckert C."/>
        </authorList>
    </citation>
    <scope>NUCLEOTIDE SEQUENCE</scope>
    <source>
        <strain evidence="11">KCTC 12711</strain>
    </source>
</reference>
<keyword evidence="3 9" id="KW-1133">Transmembrane helix</keyword>
<keyword evidence="4 9" id="KW-0472">Membrane</keyword>
<dbReference type="GO" id="GO:0016020">
    <property type="term" value="C:membrane"/>
    <property type="evidence" value="ECO:0007669"/>
    <property type="project" value="UniProtKB-SubCell"/>
</dbReference>
<dbReference type="RefSeq" id="WP_189400821.1">
    <property type="nucleotide sequence ID" value="NZ_BMXA01000003.1"/>
</dbReference>
<dbReference type="PANTHER" id="PTHR32089">
    <property type="entry name" value="METHYL-ACCEPTING CHEMOTAXIS PROTEIN MCPB"/>
    <property type="match status" value="1"/>
</dbReference>
<evidence type="ECO:0000256" key="5">
    <source>
        <dbReference type="ARBA" id="ARBA00023224"/>
    </source>
</evidence>
<evidence type="ECO:0000256" key="6">
    <source>
        <dbReference type="ARBA" id="ARBA00029447"/>
    </source>
</evidence>
<keyword evidence="2 9" id="KW-0812">Transmembrane</keyword>
<evidence type="ECO:0000256" key="2">
    <source>
        <dbReference type="ARBA" id="ARBA00022692"/>
    </source>
</evidence>
<organism evidence="11 12">
    <name type="scientific">Arenicella chitinivorans</name>
    <dbReference type="NCBI Taxonomy" id="1329800"/>
    <lineage>
        <taxon>Bacteria</taxon>
        <taxon>Pseudomonadati</taxon>
        <taxon>Pseudomonadota</taxon>
        <taxon>Gammaproteobacteria</taxon>
        <taxon>Arenicellales</taxon>
        <taxon>Arenicellaceae</taxon>
        <taxon>Arenicella</taxon>
    </lineage>
</organism>
<dbReference type="SMART" id="SM00283">
    <property type="entry name" value="MA"/>
    <property type="match status" value="1"/>
</dbReference>
<keyword evidence="12" id="KW-1185">Reference proteome</keyword>
<evidence type="ECO:0000256" key="7">
    <source>
        <dbReference type="PROSITE-ProRule" id="PRU00284"/>
    </source>
</evidence>
<comment type="caution">
    <text evidence="11">The sequence shown here is derived from an EMBL/GenBank/DDBJ whole genome shotgun (WGS) entry which is preliminary data.</text>
</comment>
<reference evidence="11" key="2">
    <citation type="submission" date="2020-09" db="EMBL/GenBank/DDBJ databases">
        <authorList>
            <person name="Sun Q."/>
            <person name="Kim S."/>
        </authorList>
    </citation>
    <scope>NUCLEOTIDE SEQUENCE</scope>
    <source>
        <strain evidence="11">KCTC 12711</strain>
    </source>
</reference>
<gene>
    <name evidence="11" type="primary">pilJ</name>
    <name evidence="11" type="ORF">GCM10008090_21720</name>
</gene>
<sequence length="720" mass="76707">MSDPNKHVDNDILDLDNIIDDDSDLASLYDDAELTDLDGFDDLEPEEAAPAAVADKSSNERLWMILTLLAFGLALLSTLILSPAISSQKQRANQVSEVVNKINLTTTSASQALSEVGGRYAPLKSNIDETEEAINALVAPNGLSEKIADGIFGNAAVNGAVTEQWNAYKSATTQFLTNENDVQEVKQRLLALTGRLTQVVGDSVGFVEAVAREGRNKSTGASKDKYLFLTSEASNLNGILGRLSTTLRGYFLPDSNLPQLADAQNGLMVRLQETLNRIVSNSSTVVATAAEPLRAQYADLETRVLEIGDRATALSESRAALQSVRDQGAALAQAVQSASNQGLTARLSQLATLLPLLLAAFGVFSLWRYSQAQSKELVAHDAGLEETLADQQESILKLLDEMSALADGDLTVEAEVTDQITGAIADSVNFAVIEMRELVSQINRASIQVANESELAVSNAQAVSQSNMTQAEQISAAAALMQEVTAGMRQMSEQANSSSDMASDSLKAAEQGAQAVRDTITGMENMREQIQDTSKRIKRLGESSQRIGDIVALIDDIAEQTNILSLNAAIQASMAGEAGRGFAVVSDEVQSLAERSTEATKKIAELVTTIQNDTNDAVLSMEKATQQVVSGTKVADSAGKALAEIENMSQQLSKLVQGISAGSNKQAETVTRVSEQVTQVSDSSTETSRKAQESANSIAKLLELAKDLETSVSRFKLPAN</sequence>
<dbReference type="Gene3D" id="1.10.287.950">
    <property type="entry name" value="Methyl-accepting chemotaxis protein"/>
    <property type="match status" value="1"/>
</dbReference>
<evidence type="ECO:0000313" key="12">
    <source>
        <dbReference type="Proteomes" id="UP000614811"/>
    </source>
</evidence>
<evidence type="ECO:0000256" key="4">
    <source>
        <dbReference type="ARBA" id="ARBA00023136"/>
    </source>
</evidence>
<dbReference type="Pfam" id="PF00015">
    <property type="entry name" value="MCPsignal"/>
    <property type="match status" value="1"/>
</dbReference>
<dbReference type="CDD" id="cd11386">
    <property type="entry name" value="MCP_signal"/>
    <property type="match status" value="1"/>
</dbReference>
<evidence type="ECO:0000256" key="3">
    <source>
        <dbReference type="ARBA" id="ARBA00022989"/>
    </source>
</evidence>
<dbReference type="PANTHER" id="PTHR32089:SF119">
    <property type="entry name" value="METHYL-ACCEPTING CHEMOTAXIS PROTEIN CTPL"/>
    <property type="match status" value="1"/>
</dbReference>
<feature type="transmembrane region" description="Helical" evidence="9">
    <location>
        <begin position="62"/>
        <end position="81"/>
    </location>
</feature>
<evidence type="ECO:0000313" key="11">
    <source>
        <dbReference type="EMBL" id="GHA11605.1"/>
    </source>
</evidence>
<dbReference type="Proteomes" id="UP000614811">
    <property type="component" value="Unassembled WGS sequence"/>
</dbReference>
<evidence type="ECO:0000259" key="10">
    <source>
        <dbReference type="PROSITE" id="PS50111"/>
    </source>
</evidence>
<protein>
    <submittedName>
        <fullName evidence="11">Protein PilJ</fullName>
    </submittedName>
</protein>
<comment type="subcellular location">
    <subcellularLocation>
        <location evidence="1">Membrane</location>
        <topology evidence="1">Multi-pass membrane protein</topology>
    </subcellularLocation>
</comment>
<feature type="domain" description="Methyl-accepting transducer" evidence="10">
    <location>
        <begin position="445"/>
        <end position="681"/>
    </location>
</feature>
<dbReference type="AlphaFoldDB" id="A0A918VNZ8"/>
<name>A0A918VNZ8_9GAMM</name>
<dbReference type="PROSITE" id="PS50111">
    <property type="entry name" value="CHEMOTAXIS_TRANSDUC_2"/>
    <property type="match status" value="1"/>
</dbReference>
<evidence type="ECO:0000256" key="9">
    <source>
        <dbReference type="SAM" id="Phobius"/>
    </source>
</evidence>
<dbReference type="SUPFAM" id="SSF58104">
    <property type="entry name" value="Methyl-accepting chemotaxis protein (MCP) signaling domain"/>
    <property type="match status" value="1"/>
</dbReference>
<accession>A0A918VNZ8</accession>
<dbReference type="InterPro" id="IPR004089">
    <property type="entry name" value="MCPsignal_dom"/>
</dbReference>
<dbReference type="EMBL" id="BMXA01000003">
    <property type="protein sequence ID" value="GHA11605.1"/>
    <property type="molecule type" value="Genomic_DNA"/>
</dbReference>
<feature type="compositionally biased region" description="Polar residues" evidence="8">
    <location>
        <begin position="670"/>
        <end position="686"/>
    </location>
</feature>
<feature type="region of interest" description="Disordered" evidence="8">
    <location>
        <begin position="670"/>
        <end position="694"/>
    </location>
</feature>
<evidence type="ECO:0000256" key="1">
    <source>
        <dbReference type="ARBA" id="ARBA00004141"/>
    </source>
</evidence>
<keyword evidence="5 7" id="KW-0807">Transducer</keyword>
<evidence type="ECO:0000256" key="8">
    <source>
        <dbReference type="SAM" id="MobiDB-lite"/>
    </source>
</evidence>
<dbReference type="PRINTS" id="PR00260">
    <property type="entry name" value="CHEMTRNSDUCR"/>
</dbReference>
<comment type="similarity">
    <text evidence="6">Belongs to the methyl-accepting chemotaxis (MCP) protein family.</text>
</comment>
<dbReference type="GO" id="GO:0004888">
    <property type="term" value="F:transmembrane signaling receptor activity"/>
    <property type="evidence" value="ECO:0007669"/>
    <property type="project" value="InterPro"/>
</dbReference>